<evidence type="ECO:0000313" key="5">
    <source>
        <dbReference type="EMBL" id="CAG02991.1"/>
    </source>
</evidence>
<comment type="caution">
    <text evidence="5">The sequence shown here is derived from an EMBL/GenBank/DDBJ whole genome shotgun (WGS) entry which is preliminary data.</text>
</comment>
<evidence type="ECO:0000256" key="2">
    <source>
        <dbReference type="ARBA" id="ARBA00022884"/>
    </source>
</evidence>
<dbReference type="GO" id="GO:0003729">
    <property type="term" value="F:mRNA binding"/>
    <property type="evidence" value="ECO:0007669"/>
    <property type="project" value="TreeGrafter"/>
</dbReference>
<evidence type="ECO:0000259" key="4">
    <source>
        <dbReference type="Pfam" id="PF00076"/>
    </source>
</evidence>
<dbReference type="InterPro" id="IPR012677">
    <property type="entry name" value="Nucleotide-bd_a/b_plait_sf"/>
</dbReference>
<evidence type="ECO:0000256" key="3">
    <source>
        <dbReference type="SAM" id="MobiDB-lite"/>
    </source>
</evidence>
<dbReference type="SUPFAM" id="SSF54928">
    <property type="entry name" value="RNA-binding domain, RBD"/>
    <property type="match status" value="1"/>
</dbReference>
<proteinExistence type="predicted"/>
<feature type="region of interest" description="Disordered" evidence="3">
    <location>
        <begin position="95"/>
        <end position="132"/>
    </location>
</feature>
<dbReference type="GO" id="GO:0007417">
    <property type="term" value="P:central nervous system development"/>
    <property type="evidence" value="ECO:0007669"/>
    <property type="project" value="TreeGrafter"/>
</dbReference>
<keyword evidence="1" id="KW-0677">Repeat</keyword>
<reference evidence="5" key="1">
    <citation type="journal article" date="2004" name="Nature">
        <title>Genome duplication in the teleost fish Tetraodon nigroviridis reveals the early vertebrate proto-karyotype.</title>
        <authorList>
            <person name="Jaillon O."/>
            <person name="Aury J.-M."/>
            <person name="Brunet F."/>
            <person name="Petit J.-L."/>
            <person name="Stange-Thomann N."/>
            <person name="Mauceli E."/>
            <person name="Bouneau L."/>
            <person name="Fischer C."/>
            <person name="Ozouf-Costaz C."/>
            <person name="Bernot A."/>
            <person name="Nicaud S."/>
            <person name="Jaffe D."/>
            <person name="Fisher S."/>
            <person name="Lutfalla G."/>
            <person name="Dossat C."/>
            <person name="Segurens B."/>
            <person name="Dasilva C."/>
            <person name="Salanoubat M."/>
            <person name="Levy M."/>
            <person name="Boudet N."/>
            <person name="Castellano S."/>
            <person name="Anthouard V."/>
            <person name="Jubin C."/>
            <person name="Castelli V."/>
            <person name="Katinka M."/>
            <person name="Vacherie B."/>
            <person name="Biemont C."/>
            <person name="Skalli Z."/>
            <person name="Cattolico L."/>
            <person name="Poulain J."/>
            <person name="De Berardinis V."/>
            <person name="Cruaud C."/>
            <person name="Duprat S."/>
            <person name="Brottier P."/>
            <person name="Coutanceau J.-P."/>
            <person name="Gouzy J."/>
            <person name="Parra G."/>
            <person name="Lardier G."/>
            <person name="Chapple C."/>
            <person name="McKernan K.J."/>
            <person name="McEwan P."/>
            <person name="Bosak S."/>
            <person name="Kellis M."/>
            <person name="Volff J.-N."/>
            <person name="Guigo R."/>
            <person name="Zody M.C."/>
            <person name="Mesirov J."/>
            <person name="Lindblad-Toh K."/>
            <person name="Birren B."/>
            <person name="Nusbaum C."/>
            <person name="Kahn D."/>
            <person name="Robinson-Rechavi M."/>
            <person name="Laudet V."/>
            <person name="Schachter V."/>
            <person name="Quetier F."/>
            <person name="Saurin W."/>
            <person name="Scarpelli C."/>
            <person name="Wincker P."/>
            <person name="Lander E.S."/>
            <person name="Weissenbach J."/>
            <person name="Roest Crollius H."/>
        </authorList>
    </citation>
    <scope>NUCLEOTIDE SEQUENCE [LARGE SCALE GENOMIC DNA]</scope>
</reference>
<sequence length="132" mass="15188">MKMYENTQVNLKVTEAQSREVTTVALFNIPHPVLSCSACGQLVDDAMLMFDKTTNRHRGFGFITFENEDIVEKVCEIHFHEINNKMVSSMTCESQQPRKLCLSGGSREKQARARRQTDKQMDRLMPSSQWSK</sequence>
<dbReference type="GO" id="GO:0006417">
    <property type="term" value="P:regulation of translation"/>
    <property type="evidence" value="ECO:0007669"/>
    <property type="project" value="TreeGrafter"/>
</dbReference>
<keyword evidence="2" id="KW-0694">RNA-binding</keyword>
<dbReference type="GO" id="GO:0005737">
    <property type="term" value="C:cytoplasm"/>
    <property type="evidence" value="ECO:0007669"/>
    <property type="project" value="TreeGrafter"/>
</dbReference>
<gene>
    <name evidence="5" type="ORF">GSTENG00022251001</name>
</gene>
<protein>
    <submittedName>
        <fullName evidence="5">(spotted green pufferfish) hypothetical protein</fullName>
    </submittedName>
</protein>
<dbReference type="KEGG" id="tng:GSTEN00022251G001"/>
<feature type="compositionally biased region" description="Basic and acidic residues" evidence="3">
    <location>
        <begin position="106"/>
        <end position="122"/>
    </location>
</feature>
<dbReference type="OrthoDB" id="1875751at2759"/>
<accession>Q4S8P1</accession>
<dbReference type="PANTHER" id="PTHR48032">
    <property type="entry name" value="RNA-BINDING PROTEIN MUSASHI HOMOLOG RBP6"/>
    <property type="match status" value="1"/>
</dbReference>
<reference evidence="5" key="2">
    <citation type="submission" date="2004-02" db="EMBL/GenBank/DDBJ databases">
        <authorList>
            <consortium name="Genoscope"/>
            <consortium name="Whitehead Institute Centre for Genome Research"/>
        </authorList>
    </citation>
    <scope>NUCLEOTIDE SEQUENCE</scope>
</reference>
<organism evidence="5">
    <name type="scientific">Tetraodon nigroviridis</name>
    <name type="common">Spotted green pufferfish</name>
    <name type="synonym">Chelonodon nigroviridis</name>
    <dbReference type="NCBI Taxonomy" id="99883"/>
    <lineage>
        <taxon>Eukaryota</taxon>
        <taxon>Metazoa</taxon>
        <taxon>Chordata</taxon>
        <taxon>Craniata</taxon>
        <taxon>Vertebrata</taxon>
        <taxon>Euteleostomi</taxon>
        <taxon>Actinopterygii</taxon>
        <taxon>Neopterygii</taxon>
        <taxon>Teleostei</taxon>
        <taxon>Neoteleostei</taxon>
        <taxon>Acanthomorphata</taxon>
        <taxon>Eupercaria</taxon>
        <taxon>Tetraodontiformes</taxon>
        <taxon>Tetradontoidea</taxon>
        <taxon>Tetraodontidae</taxon>
        <taxon>Tetraodon</taxon>
    </lineage>
</organism>
<dbReference type="AlphaFoldDB" id="Q4S8P1"/>
<dbReference type="Gene3D" id="3.30.70.330">
    <property type="match status" value="1"/>
</dbReference>
<name>Q4S8P1_TETNG</name>
<evidence type="ECO:0000256" key="1">
    <source>
        <dbReference type="ARBA" id="ARBA00022737"/>
    </source>
</evidence>
<dbReference type="EMBL" id="CAAE01014703">
    <property type="protein sequence ID" value="CAG02991.1"/>
    <property type="molecule type" value="Genomic_DNA"/>
</dbReference>
<feature type="domain" description="RRM" evidence="4">
    <location>
        <begin position="44"/>
        <end position="85"/>
    </location>
</feature>
<dbReference type="InterPro" id="IPR000504">
    <property type="entry name" value="RRM_dom"/>
</dbReference>
<dbReference type="InterPro" id="IPR035979">
    <property type="entry name" value="RBD_domain_sf"/>
</dbReference>
<dbReference type="PANTHER" id="PTHR48032:SF17">
    <property type="entry name" value="RNA-BINDING PROTEIN MUSASHI HOMOLOG 2-LIKE ISOFORM X1"/>
    <property type="match status" value="1"/>
</dbReference>
<dbReference type="Pfam" id="PF00076">
    <property type="entry name" value="RRM_1"/>
    <property type="match status" value="1"/>
</dbReference>